<evidence type="ECO:0000313" key="2">
    <source>
        <dbReference type="RefSeq" id="XP_052131329.1"/>
    </source>
</evidence>
<organism evidence="1 2">
    <name type="scientific">Frankliniella occidentalis</name>
    <name type="common">Western flower thrips</name>
    <name type="synonym">Euthrips occidentalis</name>
    <dbReference type="NCBI Taxonomy" id="133901"/>
    <lineage>
        <taxon>Eukaryota</taxon>
        <taxon>Metazoa</taxon>
        <taxon>Ecdysozoa</taxon>
        <taxon>Arthropoda</taxon>
        <taxon>Hexapoda</taxon>
        <taxon>Insecta</taxon>
        <taxon>Pterygota</taxon>
        <taxon>Neoptera</taxon>
        <taxon>Paraneoptera</taxon>
        <taxon>Thysanoptera</taxon>
        <taxon>Terebrantia</taxon>
        <taxon>Thripoidea</taxon>
        <taxon>Thripidae</taxon>
        <taxon>Frankliniella</taxon>
    </lineage>
</organism>
<evidence type="ECO:0000313" key="1">
    <source>
        <dbReference type="Proteomes" id="UP000504606"/>
    </source>
</evidence>
<reference evidence="2" key="1">
    <citation type="submission" date="2025-08" db="UniProtKB">
        <authorList>
            <consortium name="RefSeq"/>
        </authorList>
    </citation>
    <scope>IDENTIFICATION</scope>
    <source>
        <tissue evidence="2">Whole organism</tissue>
    </source>
</reference>
<dbReference type="RefSeq" id="XP_052131329.1">
    <property type="nucleotide sequence ID" value="XM_052275369.1"/>
</dbReference>
<dbReference type="Proteomes" id="UP000504606">
    <property type="component" value="Unplaced"/>
</dbReference>
<proteinExistence type="predicted"/>
<dbReference type="KEGG" id="foc:113209670"/>
<dbReference type="GeneID" id="113209670"/>
<accession>A0A9C6X8W2</accession>
<sequence>MDVRNISNSGPDDKKQEKFALLWDAPGVTRLVRVYCHRDPAWSLQLLQRAAPTLERLCVRYPREAHLLAVHTMPRLTRLDVDAALAAQGPELPDLPPGHGGHGLQWLRVGNLPRAWTRSLLRAHGGTLEELQLLVGTAESKGTSYSCDDLNSLLQRSGLRALRRLVLRRVGWIHQPAACREQRAEVRGVLPGAEVLVLCDKCDHVEKEEV</sequence>
<dbReference type="InterPro" id="IPR032675">
    <property type="entry name" value="LRR_dom_sf"/>
</dbReference>
<name>A0A9C6X8W2_FRAOC</name>
<gene>
    <name evidence="2" type="primary">LOC113209670</name>
</gene>
<dbReference type="AlphaFoldDB" id="A0A9C6X8W2"/>
<keyword evidence="1" id="KW-1185">Reference proteome</keyword>
<dbReference type="Gene3D" id="3.80.10.10">
    <property type="entry name" value="Ribonuclease Inhibitor"/>
    <property type="match status" value="1"/>
</dbReference>
<protein>
    <submittedName>
        <fullName evidence="2">Uncharacterized protein LOC113209670</fullName>
    </submittedName>
</protein>